<keyword evidence="3" id="KW-1185">Reference proteome</keyword>
<gene>
    <name evidence="2" type="ORF">ACIBG2_49460</name>
</gene>
<dbReference type="Proteomes" id="UP001612741">
    <property type="component" value="Unassembled WGS sequence"/>
</dbReference>
<organism evidence="2 3">
    <name type="scientific">Nonomuraea typhae</name>
    <dbReference type="NCBI Taxonomy" id="2603600"/>
    <lineage>
        <taxon>Bacteria</taxon>
        <taxon>Bacillati</taxon>
        <taxon>Actinomycetota</taxon>
        <taxon>Actinomycetes</taxon>
        <taxon>Streptosporangiales</taxon>
        <taxon>Streptosporangiaceae</taxon>
        <taxon>Nonomuraea</taxon>
    </lineage>
</organism>
<comment type="caution">
    <text evidence="2">The sequence shown here is derived from an EMBL/GenBank/DDBJ whole genome shotgun (WGS) entry which is preliminary data.</text>
</comment>
<evidence type="ECO:0000313" key="2">
    <source>
        <dbReference type="EMBL" id="MFI6505487.1"/>
    </source>
</evidence>
<dbReference type="InterPro" id="IPR012551">
    <property type="entry name" value="DUF1707_SHOCT-like"/>
</dbReference>
<name>A0ABW7ZC42_9ACTN</name>
<dbReference type="RefSeq" id="WP_397091699.1">
    <property type="nucleotide sequence ID" value="NZ_JBITGY010000019.1"/>
</dbReference>
<accession>A0ABW7ZC42</accession>
<sequence>MIGREEREAAVRRLQEAYAGGHVAHEEMDGLLHRVLTATTPGELAAALAALPPEGAATITAVGGRILRRGAWRVPRTLTVASALGAVRLDLSRAIIEHPVVDIELRLGTGRARITVPREAIVDLEGLAGWKEARYRPPRRTARAGPRIRISGSAALGRVRIRHAWR</sequence>
<dbReference type="Pfam" id="PF08044">
    <property type="entry name" value="DUF1707"/>
    <property type="match status" value="1"/>
</dbReference>
<evidence type="ECO:0000313" key="3">
    <source>
        <dbReference type="Proteomes" id="UP001612741"/>
    </source>
</evidence>
<feature type="domain" description="DUF1707" evidence="1">
    <location>
        <begin position="3"/>
        <end position="52"/>
    </location>
</feature>
<dbReference type="PANTHER" id="PTHR40763:SF5">
    <property type="entry name" value="MEMBRANE PROTEIN"/>
    <property type="match status" value="1"/>
</dbReference>
<reference evidence="2 3" key="1">
    <citation type="submission" date="2024-10" db="EMBL/GenBank/DDBJ databases">
        <title>The Natural Products Discovery Center: Release of the First 8490 Sequenced Strains for Exploring Actinobacteria Biosynthetic Diversity.</title>
        <authorList>
            <person name="Kalkreuter E."/>
            <person name="Kautsar S.A."/>
            <person name="Yang D."/>
            <person name="Bader C.D."/>
            <person name="Teijaro C.N."/>
            <person name="Fluegel L."/>
            <person name="Davis C.M."/>
            <person name="Simpson J.R."/>
            <person name="Lauterbach L."/>
            <person name="Steele A.D."/>
            <person name="Gui C."/>
            <person name="Meng S."/>
            <person name="Li G."/>
            <person name="Viehrig K."/>
            <person name="Ye F."/>
            <person name="Su P."/>
            <person name="Kiefer A.F."/>
            <person name="Nichols A."/>
            <person name="Cepeda A.J."/>
            <person name="Yan W."/>
            <person name="Fan B."/>
            <person name="Jiang Y."/>
            <person name="Adhikari A."/>
            <person name="Zheng C.-J."/>
            <person name="Schuster L."/>
            <person name="Cowan T.M."/>
            <person name="Smanski M.J."/>
            <person name="Chevrette M.G."/>
            <person name="De Carvalho L.P.S."/>
            <person name="Shen B."/>
        </authorList>
    </citation>
    <scope>NUCLEOTIDE SEQUENCE [LARGE SCALE GENOMIC DNA]</scope>
    <source>
        <strain evidence="2 3">NPDC050545</strain>
    </source>
</reference>
<proteinExistence type="predicted"/>
<protein>
    <submittedName>
        <fullName evidence="2">DUF1707 domain-containing protein</fullName>
    </submittedName>
</protein>
<dbReference type="PANTHER" id="PTHR40763">
    <property type="entry name" value="MEMBRANE PROTEIN-RELATED"/>
    <property type="match status" value="1"/>
</dbReference>
<evidence type="ECO:0000259" key="1">
    <source>
        <dbReference type="Pfam" id="PF08044"/>
    </source>
</evidence>
<dbReference type="EMBL" id="JBITGY010000019">
    <property type="protein sequence ID" value="MFI6505487.1"/>
    <property type="molecule type" value="Genomic_DNA"/>
</dbReference>